<accession>A0A5D3KAF4</accession>
<feature type="signal peptide" evidence="3">
    <location>
        <begin position="1"/>
        <end position="22"/>
    </location>
</feature>
<dbReference type="InterPro" id="IPR011600">
    <property type="entry name" value="Pept_C14_caspase"/>
</dbReference>
<organism evidence="5 6">
    <name type="scientific">Bradyrhizobium rifense</name>
    <dbReference type="NCBI Taxonomy" id="515499"/>
    <lineage>
        <taxon>Bacteria</taxon>
        <taxon>Pseudomonadati</taxon>
        <taxon>Pseudomonadota</taxon>
        <taxon>Alphaproteobacteria</taxon>
        <taxon>Hyphomicrobiales</taxon>
        <taxon>Nitrobacteraceae</taxon>
        <taxon>Bradyrhizobium</taxon>
    </lineage>
</organism>
<dbReference type="InterPro" id="IPR029030">
    <property type="entry name" value="Caspase-like_dom_sf"/>
</dbReference>
<proteinExistence type="predicted"/>
<evidence type="ECO:0000313" key="6">
    <source>
        <dbReference type="Proteomes" id="UP000324758"/>
    </source>
</evidence>
<dbReference type="InterPro" id="IPR001309">
    <property type="entry name" value="Pept_C14_p20"/>
</dbReference>
<dbReference type="Pfam" id="PF13432">
    <property type="entry name" value="TPR_16"/>
    <property type="match status" value="1"/>
</dbReference>
<evidence type="ECO:0000259" key="4">
    <source>
        <dbReference type="PROSITE" id="PS50208"/>
    </source>
</evidence>
<dbReference type="PANTHER" id="PTHR22576">
    <property type="entry name" value="MUCOSA ASSOCIATED LYMPHOID TISSUE LYMPHOMA TRANSLOCATION PROTEIN 1/PARACASPASE"/>
    <property type="match status" value="1"/>
</dbReference>
<dbReference type="RefSeq" id="WP_148775280.1">
    <property type="nucleotide sequence ID" value="NZ_VSSS01000042.1"/>
</dbReference>
<dbReference type="AlphaFoldDB" id="A0A5D3KAF4"/>
<keyword evidence="3" id="KW-0732">Signal</keyword>
<dbReference type="EMBL" id="VSSS01000042">
    <property type="protein sequence ID" value="TYL91693.1"/>
    <property type="molecule type" value="Genomic_DNA"/>
</dbReference>
<dbReference type="Gene3D" id="1.25.40.10">
    <property type="entry name" value="Tetratricopeptide repeat domain"/>
    <property type="match status" value="3"/>
</dbReference>
<dbReference type="SUPFAM" id="SSF48452">
    <property type="entry name" value="TPR-like"/>
    <property type="match status" value="1"/>
</dbReference>
<dbReference type="PROSITE" id="PS50005">
    <property type="entry name" value="TPR"/>
    <property type="match status" value="3"/>
</dbReference>
<evidence type="ECO:0000313" key="5">
    <source>
        <dbReference type="EMBL" id="TYL91693.1"/>
    </source>
</evidence>
<dbReference type="Pfam" id="PF00656">
    <property type="entry name" value="Peptidase_C14"/>
    <property type="match status" value="1"/>
</dbReference>
<protein>
    <submittedName>
        <fullName evidence="5">Tetratricopeptide repeat protein</fullName>
    </submittedName>
</protein>
<dbReference type="SUPFAM" id="SSF52129">
    <property type="entry name" value="Caspase-like"/>
    <property type="match status" value="1"/>
</dbReference>
<evidence type="ECO:0000256" key="1">
    <source>
        <dbReference type="PROSITE-ProRule" id="PRU00339"/>
    </source>
</evidence>
<feature type="compositionally biased region" description="Low complexity" evidence="2">
    <location>
        <begin position="305"/>
        <end position="324"/>
    </location>
</feature>
<dbReference type="Proteomes" id="UP000324758">
    <property type="component" value="Unassembled WGS sequence"/>
</dbReference>
<feature type="region of interest" description="Disordered" evidence="2">
    <location>
        <begin position="298"/>
        <end position="334"/>
    </location>
</feature>
<keyword evidence="1" id="KW-0802">TPR repeat</keyword>
<dbReference type="Pfam" id="PF13181">
    <property type="entry name" value="TPR_8"/>
    <property type="match status" value="2"/>
</dbReference>
<dbReference type="SMART" id="SM00028">
    <property type="entry name" value="TPR"/>
    <property type="match status" value="6"/>
</dbReference>
<name>A0A5D3KAF4_9BRAD</name>
<dbReference type="PROSITE" id="PS50293">
    <property type="entry name" value="TPR_REGION"/>
    <property type="match status" value="1"/>
</dbReference>
<dbReference type="GO" id="GO:0006508">
    <property type="term" value="P:proteolysis"/>
    <property type="evidence" value="ECO:0007669"/>
    <property type="project" value="InterPro"/>
</dbReference>
<keyword evidence="6" id="KW-1185">Reference proteome</keyword>
<feature type="chain" id="PRO_5022815207" evidence="3">
    <location>
        <begin position="23"/>
        <end position="572"/>
    </location>
</feature>
<dbReference type="PANTHER" id="PTHR22576:SF37">
    <property type="entry name" value="MUCOSA-ASSOCIATED LYMPHOID TISSUE LYMPHOMA TRANSLOCATION PROTEIN 1"/>
    <property type="match status" value="1"/>
</dbReference>
<feature type="repeat" description="TPR" evidence="1">
    <location>
        <begin position="162"/>
        <end position="195"/>
    </location>
</feature>
<dbReference type="PROSITE" id="PS50208">
    <property type="entry name" value="CASPASE_P20"/>
    <property type="match status" value="1"/>
</dbReference>
<gene>
    <name evidence="5" type="ORF">FXB40_27605</name>
</gene>
<dbReference type="InterPro" id="IPR052039">
    <property type="entry name" value="Caspase-related_regulators"/>
</dbReference>
<dbReference type="GO" id="GO:0004197">
    <property type="term" value="F:cysteine-type endopeptidase activity"/>
    <property type="evidence" value="ECO:0007669"/>
    <property type="project" value="InterPro"/>
</dbReference>
<dbReference type="OrthoDB" id="9816009at2"/>
<comment type="caution">
    <text evidence="5">The sequence shown here is derived from an EMBL/GenBank/DDBJ whole genome shotgun (WGS) entry which is preliminary data.</text>
</comment>
<evidence type="ECO:0000256" key="2">
    <source>
        <dbReference type="SAM" id="MobiDB-lite"/>
    </source>
</evidence>
<dbReference type="InterPro" id="IPR019734">
    <property type="entry name" value="TPR_rpt"/>
</dbReference>
<feature type="domain" description="Caspase family p20" evidence="4">
    <location>
        <begin position="334"/>
        <end position="463"/>
    </location>
</feature>
<feature type="repeat" description="TPR" evidence="1">
    <location>
        <begin position="94"/>
        <end position="127"/>
    </location>
</feature>
<feature type="repeat" description="TPR" evidence="1">
    <location>
        <begin position="128"/>
        <end position="161"/>
    </location>
</feature>
<evidence type="ECO:0000256" key="3">
    <source>
        <dbReference type="SAM" id="SignalP"/>
    </source>
</evidence>
<dbReference type="Gene3D" id="3.40.50.1460">
    <property type="match status" value="1"/>
</dbReference>
<sequence length="572" mass="60763">MRRLFVALTLLLATVWFAPASAQSRSQLGPLCTTETTPADQMVDACSKIIALKVFKGEQLATVYFWRAVGWNKKGDYARVIADTTEAIRLQPSQAVYNMRGSAYYDKGDYDIAIADFDDALKLGPPSGIIFHNRGNAWRGKGDYAKAIADYDMSIRADPKSAFSFQNRGIAKEALGDLDGALSDINQAIRLDPTLPQPLINRTAIWRAKNDLDRAIADGSEAIRLAKDKPPVNIMTPPNSVLISAYTHRALAYEAKGDYARAKDDYNATLAIVASDAGSKANQATAKVRLSLVSDATAPIPRDAPAPSGQQQTTPTQQQANAAPAPSPAPATPGSRMALVIGNGAYAHVKALPNPPNDARAVAKSLRDIGFIVSEGVDLDRAAMQKMTREFLRDAARAQVALVYYAGHGVQVDGRNYLIPVDVELKPGTGMTEAMIDMDTIMAGLDDQVRTNILIFDACRNNPMAQQVASVGSSRGIEGAPGLAAPSSLGAGATLGAGTLIAFATAPGQVALDGEGANSPFSAALSRHLGTPGLEVQQMLTRVRAEVVSGTKNKQVPWSNSSLLGEVYLAEK</sequence>
<reference evidence="5 6" key="1">
    <citation type="submission" date="2019-08" db="EMBL/GenBank/DDBJ databases">
        <title>Bradyrhizobium hipponensis sp. nov., a rhizobium isolated from a Lupinus angustifolius root nodule in Tunisia.</title>
        <authorList>
            <person name="Off K."/>
            <person name="Rejili M."/>
            <person name="Mars M."/>
            <person name="Brachmann A."/>
            <person name="Marin M."/>
        </authorList>
    </citation>
    <scope>NUCLEOTIDE SEQUENCE [LARGE SCALE GENOMIC DNA]</scope>
    <source>
        <strain evidence="5 6">CTAW71</strain>
    </source>
</reference>
<dbReference type="InterPro" id="IPR011990">
    <property type="entry name" value="TPR-like_helical_dom_sf"/>
</dbReference>